<dbReference type="PANTHER" id="PTHR11076">
    <property type="entry name" value="DNA REPAIR POLYMERASE UMUC / TRANSFERASE FAMILY MEMBER"/>
    <property type="match status" value="1"/>
</dbReference>
<dbReference type="InterPro" id="IPR025188">
    <property type="entry name" value="DUF4113"/>
</dbReference>
<sequence length="421" mass="47911">MYALIDCNNFYASCERLFRPDLQGKPIIVLSSNDGCVIARSNEAKALGVGMGEPYFKVKGLCTRHQIQVFSSNFTLYGDVSQRVMATIEQDWPQMEIYSIDEAFLDLSSMPAHLHDAFCLALQKKILKHTGIPTSIGIGQTKTLAKLANYLCKKVLKTPTFNMNNQEGWLKKIAINEVWGIGRKWSKKLIDYGIYTAFDLVSTNIHMLKKQFNVVMMRTALELQGIPCHDLEIQEAKQSILSSKSFGSMQTEYTAVAEALSSHCARAVEKLRGQHSLTHGMHLFIYTNRFRDDLAQHVQSIAIRFAYPTDDLRIITHLAKNGLSQIFKQGYHYKKTGVCLVDLIPKELRQLDLLHQVSQKELQKTEDFMLIFDKINQKFGRNTLYLAAEGCNSKPWGARLQMRSPRYTTCWSELPVVRIGK</sequence>
<evidence type="ECO:0000256" key="5">
    <source>
        <dbReference type="ARBA" id="ARBA00023236"/>
    </source>
</evidence>
<dbReference type="RefSeq" id="WP_058509373.1">
    <property type="nucleotide sequence ID" value="NZ_DAIOMV010000003.1"/>
</dbReference>
<dbReference type="OrthoDB" id="9808813at2"/>
<keyword evidence="3" id="KW-0741">SOS mutagenesis</keyword>
<dbReference type="Pfam" id="PF00817">
    <property type="entry name" value="IMS"/>
    <property type="match status" value="1"/>
</dbReference>
<feature type="domain" description="UmuC" evidence="6">
    <location>
        <begin position="2"/>
        <end position="182"/>
    </location>
</feature>
<dbReference type="InterPro" id="IPR043128">
    <property type="entry name" value="Rev_trsase/Diguanyl_cyclase"/>
</dbReference>
<dbReference type="InterPro" id="IPR043502">
    <property type="entry name" value="DNA/RNA_pol_sf"/>
</dbReference>
<dbReference type="PROSITE" id="PS50173">
    <property type="entry name" value="UMUC"/>
    <property type="match status" value="1"/>
</dbReference>
<evidence type="ECO:0000256" key="1">
    <source>
        <dbReference type="ARBA" id="ARBA00010945"/>
    </source>
</evidence>
<dbReference type="Pfam" id="PF11799">
    <property type="entry name" value="IMS_C"/>
    <property type="match status" value="1"/>
</dbReference>
<dbReference type="SUPFAM" id="SSF56672">
    <property type="entry name" value="DNA/RNA polymerases"/>
    <property type="match status" value="1"/>
</dbReference>
<dbReference type="STRING" id="947033.Lste_0360"/>
<dbReference type="InterPro" id="IPR001126">
    <property type="entry name" value="UmuC"/>
</dbReference>
<dbReference type="InterPro" id="IPR017961">
    <property type="entry name" value="DNA_pol_Y-fam_little_finger"/>
</dbReference>
<keyword evidence="8" id="KW-1185">Reference proteome</keyword>
<keyword evidence="5" id="KW-0742">SOS response</keyword>
<comment type="caution">
    <text evidence="7">The sequence shown here is derived from an EMBL/GenBank/DDBJ whole genome shotgun (WGS) entry which is preliminary data.</text>
</comment>
<organism evidence="7 8">
    <name type="scientific">Legionella steelei</name>
    <dbReference type="NCBI Taxonomy" id="947033"/>
    <lineage>
        <taxon>Bacteria</taxon>
        <taxon>Pseudomonadati</taxon>
        <taxon>Pseudomonadota</taxon>
        <taxon>Gammaproteobacteria</taxon>
        <taxon>Legionellales</taxon>
        <taxon>Legionellaceae</taxon>
        <taxon>Legionella</taxon>
    </lineage>
</organism>
<dbReference type="AlphaFoldDB" id="A0A0W0ZP78"/>
<gene>
    <name evidence="7" type="primary">umuC</name>
    <name evidence="7" type="ORF">Lste_0360</name>
</gene>
<evidence type="ECO:0000256" key="2">
    <source>
        <dbReference type="ARBA" id="ARBA00022763"/>
    </source>
</evidence>
<proteinExistence type="inferred from homology"/>
<dbReference type="CDD" id="cd01700">
    <property type="entry name" value="PolY_Pol_V_umuC"/>
    <property type="match status" value="1"/>
</dbReference>
<keyword evidence="2" id="KW-0227">DNA damage</keyword>
<name>A0A0W0ZP78_9GAMM</name>
<dbReference type="GO" id="GO:0005829">
    <property type="term" value="C:cytosol"/>
    <property type="evidence" value="ECO:0007669"/>
    <property type="project" value="TreeGrafter"/>
</dbReference>
<comment type="similarity">
    <text evidence="1">Belongs to the DNA polymerase type-Y family.</text>
</comment>
<dbReference type="GO" id="GO:0009432">
    <property type="term" value="P:SOS response"/>
    <property type="evidence" value="ECO:0007669"/>
    <property type="project" value="UniProtKB-KW"/>
</dbReference>
<dbReference type="PATRIC" id="fig|947033.5.peg.387"/>
<evidence type="ECO:0000313" key="7">
    <source>
        <dbReference type="EMBL" id="KTD71036.1"/>
    </source>
</evidence>
<dbReference type="GO" id="GO:0003887">
    <property type="term" value="F:DNA-directed DNA polymerase activity"/>
    <property type="evidence" value="ECO:0007669"/>
    <property type="project" value="TreeGrafter"/>
</dbReference>
<evidence type="ECO:0000256" key="4">
    <source>
        <dbReference type="ARBA" id="ARBA00023204"/>
    </source>
</evidence>
<evidence type="ECO:0000313" key="8">
    <source>
        <dbReference type="Proteomes" id="UP000054926"/>
    </source>
</evidence>
<reference evidence="7 8" key="1">
    <citation type="submission" date="2015-11" db="EMBL/GenBank/DDBJ databases">
        <title>Genomic analysis of 38 Legionella species identifies large and diverse effector repertoires.</title>
        <authorList>
            <person name="Burstein D."/>
            <person name="Amaro F."/>
            <person name="Zusman T."/>
            <person name="Lifshitz Z."/>
            <person name="Cohen O."/>
            <person name="Gilbert J.A."/>
            <person name="Pupko T."/>
            <person name="Shuman H.A."/>
            <person name="Segal G."/>
        </authorList>
    </citation>
    <scope>NUCLEOTIDE SEQUENCE [LARGE SCALE GENOMIC DNA]</scope>
    <source>
        <strain evidence="7 8">IMVS3376</strain>
    </source>
</reference>
<dbReference type="EMBL" id="LNYY01000005">
    <property type="protein sequence ID" value="KTD71036.1"/>
    <property type="molecule type" value="Genomic_DNA"/>
</dbReference>
<dbReference type="GO" id="GO:0003684">
    <property type="term" value="F:damaged DNA binding"/>
    <property type="evidence" value="ECO:0007669"/>
    <property type="project" value="InterPro"/>
</dbReference>
<dbReference type="InterPro" id="IPR050116">
    <property type="entry name" value="DNA_polymerase-Y"/>
</dbReference>
<dbReference type="Gene3D" id="3.40.1170.60">
    <property type="match status" value="1"/>
</dbReference>
<dbReference type="Gene3D" id="3.30.70.270">
    <property type="match status" value="1"/>
</dbReference>
<dbReference type="Proteomes" id="UP000054926">
    <property type="component" value="Unassembled WGS sequence"/>
</dbReference>
<accession>A0A0W0ZP78</accession>
<dbReference type="Pfam" id="PF13438">
    <property type="entry name" value="DUF4113"/>
    <property type="match status" value="1"/>
</dbReference>
<keyword evidence="4" id="KW-0234">DNA repair</keyword>
<dbReference type="GO" id="GO:0006281">
    <property type="term" value="P:DNA repair"/>
    <property type="evidence" value="ECO:0007669"/>
    <property type="project" value="UniProtKB-KW"/>
</dbReference>
<dbReference type="PANTHER" id="PTHR11076:SF34">
    <property type="entry name" value="PROTEIN UMUC"/>
    <property type="match status" value="1"/>
</dbReference>
<evidence type="ECO:0000259" key="6">
    <source>
        <dbReference type="PROSITE" id="PS50173"/>
    </source>
</evidence>
<protein>
    <submittedName>
        <fullName evidence="7">DNA polymerase V, subunit C</fullName>
    </submittedName>
</protein>
<evidence type="ECO:0000256" key="3">
    <source>
        <dbReference type="ARBA" id="ARBA00023199"/>
    </source>
</evidence>
<dbReference type="GO" id="GO:0042276">
    <property type="term" value="P:error-prone translesion synthesis"/>
    <property type="evidence" value="ECO:0007669"/>
    <property type="project" value="TreeGrafter"/>
</dbReference>
<dbReference type="Gene3D" id="1.10.150.20">
    <property type="entry name" value="5' to 3' exonuclease, C-terminal subdomain"/>
    <property type="match status" value="1"/>
</dbReference>